<keyword evidence="2" id="KW-1185">Reference proteome</keyword>
<dbReference type="SUPFAM" id="SSF81901">
    <property type="entry name" value="HCP-like"/>
    <property type="match status" value="1"/>
</dbReference>
<dbReference type="InterPro" id="IPR006597">
    <property type="entry name" value="Sel1-like"/>
</dbReference>
<dbReference type="Pfam" id="PF08238">
    <property type="entry name" value="Sel1"/>
    <property type="match status" value="3"/>
</dbReference>
<sequence>MRITPSARRALPRRALRRHAGGVLVPLTARVLVVLTVAGCAPLPPPSALPAPEAEPVAAPVVVAAPAQAAAPPPYVDVVQCDARVDADLLFGRGHELFQERMPASLSKASRCFTLAASKGDDQALCYLAALHSDPRGIDPDPVKAVRYLRQGSLTDNACAEFGLANAYITGAGVSRNTRQAQTWMVRSAQHGYAAAQYMLGTQAETRRDPVTAWAWLAIATEYGHPQAGVRQQAVDGALTARQRTQAQARATQLRATLMPIAEARAARNRREVLEFVGYVDRFFPELYAGMGERQRYARTASWLARAGNQGIVAEADVAAYITIIGFLDEDAVRGNGRYPEIDRILGNIGMPMSDRLKLAAERAQALQGTAR</sequence>
<dbReference type="RefSeq" id="WP_179590121.1">
    <property type="nucleotide sequence ID" value="NZ_JACBYR010000003.1"/>
</dbReference>
<dbReference type="SMART" id="SM00671">
    <property type="entry name" value="SEL1"/>
    <property type="match status" value="4"/>
</dbReference>
<reference evidence="1 2" key="1">
    <citation type="submission" date="2020-07" db="EMBL/GenBank/DDBJ databases">
        <title>Genomic Encyclopedia of Type Strains, Phase IV (KMG-V): Genome sequencing to study the core and pangenomes of soil and plant-associated prokaryotes.</title>
        <authorList>
            <person name="Whitman W."/>
        </authorList>
    </citation>
    <scope>NUCLEOTIDE SEQUENCE [LARGE SCALE GENOMIC DNA]</scope>
    <source>
        <strain evidence="1 2">SAS40</strain>
    </source>
</reference>
<accession>A0A7Y9LQ93</accession>
<organism evidence="1 2">
    <name type="scientific">Pigmentiphaga litoralis</name>
    <dbReference type="NCBI Taxonomy" id="516702"/>
    <lineage>
        <taxon>Bacteria</taxon>
        <taxon>Pseudomonadati</taxon>
        <taxon>Pseudomonadota</taxon>
        <taxon>Betaproteobacteria</taxon>
        <taxon>Burkholderiales</taxon>
        <taxon>Alcaligenaceae</taxon>
        <taxon>Pigmentiphaga</taxon>
    </lineage>
</organism>
<dbReference type="InterPro" id="IPR050767">
    <property type="entry name" value="Sel1_AlgK"/>
</dbReference>
<dbReference type="PANTHER" id="PTHR11102">
    <property type="entry name" value="SEL-1-LIKE PROTEIN"/>
    <property type="match status" value="1"/>
</dbReference>
<dbReference type="EMBL" id="JACBYR010000003">
    <property type="protein sequence ID" value="NYE85753.1"/>
    <property type="molecule type" value="Genomic_DNA"/>
</dbReference>
<dbReference type="Gene3D" id="1.25.40.10">
    <property type="entry name" value="Tetratricopeptide repeat domain"/>
    <property type="match status" value="1"/>
</dbReference>
<dbReference type="PANTHER" id="PTHR11102:SF160">
    <property type="entry name" value="ERAD-ASSOCIATED E3 UBIQUITIN-PROTEIN LIGASE COMPONENT HRD3"/>
    <property type="match status" value="1"/>
</dbReference>
<dbReference type="Proteomes" id="UP000542125">
    <property type="component" value="Unassembled WGS sequence"/>
</dbReference>
<dbReference type="AlphaFoldDB" id="A0A7Y9LQ93"/>
<dbReference type="InterPro" id="IPR011990">
    <property type="entry name" value="TPR-like_helical_dom_sf"/>
</dbReference>
<protein>
    <submittedName>
        <fullName evidence="1">TPR repeat protein</fullName>
    </submittedName>
</protein>
<evidence type="ECO:0000313" key="1">
    <source>
        <dbReference type="EMBL" id="NYE85753.1"/>
    </source>
</evidence>
<comment type="caution">
    <text evidence="1">The sequence shown here is derived from an EMBL/GenBank/DDBJ whole genome shotgun (WGS) entry which is preliminary data.</text>
</comment>
<gene>
    <name evidence="1" type="ORF">FHW18_005072</name>
</gene>
<proteinExistence type="predicted"/>
<evidence type="ECO:0000313" key="2">
    <source>
        <dbReference type="Proteomes" id="UP000542125"/>
    </source>
</evidence>
<name>A0A7Y9LQ93_9BURK</name>